<keyword evidence="6 7" id="KW-0326">Glycosidase</keyword>
<dbReference type="InterPro" id="IPR000322">
    <property type="entry name" value="Glyco_hydro_31_TIM"/>
</dbReference>
<sequence length="445" mass="49416">MNEPSVFNGPEITMPKDNLHHNGWEHRDIHNINAMLFSNLTYQAVGLRTDPPERPFVLTRGFYAGSHRFGAMWTGDNLGTWEHMAVGIKMVLANGVGGFAFAGSDVGGFFGNPEPEMLVRWYQVGIFSPFFRAHAHIDTKQREPYLLDEPYKGIVRDLLRLRYSLLPVWYTAFRETAATGLPVVRPHYVEFPKDAAGFELDDQFWVGSSGLLVRPVTEKGATEAKVYLPKDDQVYYSDYFTHASYHSSSKAGKEITVAAALHQIPLFVRGGSILATRERPRRAVSLMKYDPFTLRVALSKAGSARGEVYLDDGVSYGYQQKGEFVWREFSAETKKKTIRISSKDLGSSKRESGPAVDGAIVKYDPANAYAKTIREKNVRVEKVVVVGVGSKPSSVKLEGSGSGKELKWEYTPGDKKAKDGAEAGVLIVKDPKVGVAEDWVVVVQL</sequence>
<keyword evidence="5" id="KW-0325">Glycoprotein</keyword>
<evidence type="ECO:0000256" key="5">
    <source>
        <dbReference type="ARBA" id="ARBA00023180"/>
    </source>
</evidence>
<keyword evidence="12" id="KW-1185">Reference proteome</keyword>
<dbReference type="InterPro" id="IPR013780">
    <property type="entry name" value="Glyco_hydro_b"/>
</dbReference>
<dbReference type="Gene3D" id="2.60.40.1180">
    <property type="entry name" value="Golgi alpha-mannosidase II"/>
    <property type="match status" value="2"/>
</dbReference>
<dbReference type="Pfam" id="PF01055">
    <property type="entry name" value="Glyco_hydro_31_2nd"/>
    <property type="match status" value="1"/>
</dbReference>
<dbReference type="Proteomes" id="UP001465976">
    <property type="component" value="Unassembled WGS sequence"/>
</dbReference>
<evidence type="ECO:0000313" key="12">
    <source>
        <dbReference type="Proteomes" id="UP001465976"/>
    </source>
</evidence>
<evidence type="ECO:0000256" key="2">
    <source>
        <dbReference type="ARBA" id="ARBA00007806"/>
    </source>
</evidence>
<gene>
    <name evidence="11" type="primary">ROT2_2</name>
    <name evidence="11" type="ORF">V5O48_018393</name>
</gene>
<comment type="caution">
    <text evidence="11">The sequence shown here is derived from an EMBL/GenBank/DDBJ whole genome shotgun (WGS) entry which is preliminary data.</text>
</comment>
<dbReference type="GO" id="GO:0033919">
    <property type="term" value="F:glucan 1,3-alpha-glucosidase activity"/>
    <property type="evidence" value="ECO:0007669"/>
    <property type="project" value="UniProtKB-EC"/>
</dbReference>
<dbReference type="PANTHER" id="PTHR22762:SF54">
    <property type="entry name" value="BCDNA.GH04962"/>
    <property type="match status" value="1"/>
</dbReference>
<evidence type="ECO:0000256" key="3">
    <source>
        <dbReference type="ARBA" id="ARBA00022729"/>
    </source>
</evidence>
<evidence type="ECO:0000256" key="6">
    <source>
        <dbReference type="ARBA" id="ARBA00023295"/>
    </source>
</evidence>
<dbReference type="InterPro" id="IPR017853">
    <property type="entry name" value="GH"/>
</dbReference>
<keyword evidence="4 7" id="KW-0378">Hydrolase</keyword>
<feature type="domain" description="DUF5110" evidence="9">
    <location>
        <begin position="292"/>
        <end position="342"/>
    </location>
</feature>
<dbReference type="Pfam" id="PF21365">
    <property type="entry name" value="Glyco_hydro_31_3rd"/>
    <property type="match status" value="1"/>
</dbReference>
<dbReference type="Pfam" id="PF17137">
    <property type="entry name" value="DUF5110"/>
    <property type="match status" value="1"/>
</dbReference>
<proteinExistence type="inferred from homology"/>
<evidence type="ECO:0000259" key="10">
    <source>
        <dbReference type="Pfam" id="PF21365"/>
    </source>
</evidence>
<comment type="similarity">
    <text evidence="2 7">Belongs to the glycosyl hydrolase 31 family.</text>
</comment>
<evidence type="ECO:0000259" key="9">
    <source>
        <dbReference type="Pfam" id="PF17137"/>
    </source>
</evidence>
<evidence type="ECO:0000259" key="8">
    <source>
        <dbReference type="Pfam" id="PF01055"/>
    </source>
</evidence>
<dbReference type="SUPFAM" id="SSF51445">
    <property type="entry name" value="(Trans)glycosidases"/>
    <property type="match status" value="1"/>
</dbReference>
<name>A0ABR3ELA5_9AGAR</name>
<reference evidence="11 12" key="1">
    <citation type="submission" date="2024-02" db="EMBL/GenBank/DDBJ databases">
        <title>A draft genome for the cacao thread blight pathogen Marasmius crinis-equi.</title>
        <authorList>
            <person name="Cohen S.P."/>
            <person name="Baruah I.K."/>
            <person name="Amoako-Attah I."/>
            <person name="Bukari Y."/>
            <person name="Meinhardt L.W."/>
            <person name="Bailey B.A."/>
        </authorList>
    </citation>
    <scope>NUCLEOTIDE SEQUENCE [LARGE SCALE GENOMIC DNA]</scope>
    <source>
        <strain evidence="11 12">GH-76</strain>
    </source>
</reference>
<dbReference type="SUPFAM" id="SSF51011">
    <property type="entry name" value="Glycosyl hydrolase domain"/>
    <property type="match status" value="1"/>
</dbReference>
<organism evidence="11 12">
    <name type="scientific">Marasmius crinis-equi</name>
    <dbReference type="NCBI Taxonomy" id="585013"/>
    <lineage>
        <taxon>Eukaryota</taxon>
        <taxon>Fungi</taxon>
        <taxon>Dikarya</taxon>
        <taxon>Basidiomycota</taxon>
        <taxon>Agaricomycotina</taxon>
        <taxon>Agaricomycetes</taxon>
        <taxon>Agaricomycetidae</taxon>
        <taxon>Agaricales</taxon>
        <taxon>Marasmiineae</taxon>
        <taxon>Marasmiaceae</taxon>
        <taxon>Marasmius</taxon>
    </lineage>
</organism>
<dbReference type="EC" id="3.2.1.84" evidence="11"/>
<evidence type="ECO:0000256" key="1">
    <source>
        <dbReference type="ARBA" id="ARBA00004881"/>
    </source>
</evidence>
<comment type="pathway">
    <text evidence="1">Glycan metabolism.</text>
</comment>
<keyword evidence="3" id="KW-0732">Signal</keyword>
<feature type="domain" description="Glycosyl hydrolase family 31 C-terminal" evidence="10">
    <location>
        <begin position="180"/>
        <end position="274"/>
    </location>
</feature>
<accession>A0ABR3ELA5</accession>
<feature type="domain" description="Glycoside hydrolase family 31 TIM barrel" evidence="8">
    <location>
        <begin position="1"/>
        <end position="172"/>
    </location>
</feature>
<dbReference type="Gene3D" id="3.20.20.80">
    <property type="entry name" value="Glycosidases"/>
    <property type="match status" value="1"/>
</dbReference>
<dbReference type="EMBL" id="JBAHYK010003295">
    <property type="protein sequence ID" value="KAL0563672.1"/>
    <property type="molecule type" value="Genomic_DNA"/>
</dbReference>
<evidence type="ECO:0000256" key="7">
    <source>
        <dbReference type="RuleBase" id="RU361185"/>
    </source>
</evidence>
<dbReference type="PANTHER" id="PTHR22762">
    <property type="entry name" value="ALPHA-GLUCOSIDASE"/>
    <property type="match status" value="1"/>
</dbReference>
<evidence type="ECO:0000256" key="4">
    <source>
        <dbReference type="ARBA" id="ARBA00022801"/>
    </source>
</evidence>
<evidence type="ECO:0000313" key="11">
    <source>
        <dbReference type="EMBL" id="KAL0563672.1"/>
    </source>
</evidence>
<protein>
    <submittedName>
        <fullName evidence="11">Glucosidase II</fullName>
        <ecNumber evidence="11">3.2.1.84</ecNumber>
    </submittedName>
</protein>
<dbReference type="InterPro" id="IPR048395">
    <property type="entry name" value="Glyco_hydro_31_C"/>
</dbReference>
<dbReference type="InterPro" id="IPR033403">
    <property type="entry name" value="DUF5110"/>
</dbReference>